<dbReference type="PANTHER" id="PTHR10057">
    <property type="entry name" value="PERIPHERAL-TYPE BENZODIAZEPINE RECEPTOR"/>
    <property type="match status" value="1"/>
</dbReference>
<evidence type="ECO:0000256" key="2">
    <source>
        <dbReference type="ARBA" id="ARBA00007524"/>
    </source>
</evidence>
<evidence type="ECO:0000256" key="6">
    <source>
        <dbReference type="SAM" id="MobiDB-lite"/>
    </source>
</evidence>
<gene>
    <name evidence="9" type="ORF">AB1Y20_010390</name>
</gene>
<evidence type="ECO:0000256" key="8">
    <source>
        <dbReference type="SAM" id="SignalP"/>
    </source>
</evidence>
<comment type="caution">
    <text evidence="9">The sequence shown here is derived from an EMBL/GenBank/DDBJ whole genome shotgun (WGS) entry which is preliminary data.</text>
</comment>
<keyword evidence="5 7" id="KW-0472">Membrane</keyword>
<feature type="transmembrane region" description="Helical" evidence="7">
    <location>
        <begin position="224"/>
        <end position="243"/>
    </location>
</feature>
<feature type="transmembrane region" description="Helical" evidence="7">
    <location>
        <begin position="252"/>
        <end position="272"/>
    </location>
</feature>
<feature type="transmembrane region" description="Helical" evidence="7">
    <location>
        <begin position="86"/>
        <end position="107"/>
    </location>
</feature>
<dbReference type="PANTHER" id="PTHR10057:SF0">
    <property type="entry name" value="TRANSLOCATOR PROTEIN"/>
    <property type="match status" value="1"/>
</dbReference>
<dbReference type="InterPro" id="IPR004307">
    <property type="entry name" value="TspO_MBR"/>
</dbReference>
<dbReference type="GO" id="GO:0033013">
    <property type="term" value="P:tetrapyrrole metabolic process"/>
    <property type="evidence" value="ECO:0007669"/>
    <property type="project" value="UniProtKB-ARBA"/>
</dbReference>
<feature type="chain" id="PRO_5044296185" evidence="8">
    <location>
        <begin position="18"/>
        <end position="301"/>
    </location>
</feature>
<evidence type="ECO:0000256" key="7">
    <source>
        <dbReference type="SAM" id="Phobius"/>
    </source>
</evidence>
<feature type="region of interest" description="Disordered" evidence="6">
    <location>
        <begin position="38"/>
        <end position="77"/>
    </location>
</feature>
<keyword evidence="3 7" id="KW-0812">Transmembrane</keyword>
<dbReference type="Pfam" id="PF03073">
    <property type="entry name" value="TspO_MBR"/>
    <property type="match status" value="1"/>
</dbReference>
<dbReference type="CDD" id="cd15904">
    <property type="entry name" value="TSPO_MBR"/>
    <property type="match status" value="1"/>
</dbReference>
<evidence type="ECO:0000313" key="10">
    <source>
        <dbReference type="Proteomes" id="UP001515480"/>
    </source>
</evidence>
<feature type="compositionally biased region" description="Low complexity" evidence="6">
    <location>
        <begin position="57"/>
        <end position="73"/>
    </location>
</feature>
<dbReference type="Proteomes" id="UP001515480">
    <property type="component" value="Unassembled WGS sequence"/>
</dbReference>
<evidence type="ECO:0000256" key="3">
    <source>
        <dbReference type="ARBA" id="ARBA00022692"/>
    </source>
</evidence>
<organism evidence="9 10">
    <name type="scientific">Prymnesium parvum</name>
    <name type="common">Toxic golden alga</name>
    <dbReference type="NCBI Taxonomy" id="97485"/>
    <lineage>
        <taxon>Eukaryota</taxon>
        <taxon>Haptista</taxon>
        <taxon>Haptophyta</taxon>
        <taxon>Prymnesiophyceae</taxon>
        <taxon>Prymnesiales</taxon>
        <taxon>Prymnesiaceae</taxon>
        <taxon>Prymnesium</taxon>
    </lineage>
</organism>
<evidence type="ECO:0000256" key="1">
    <source>
        <dbReference type="ARBA" id="ARBA00004141"/>
    </source>
</evidence>
<name>A0AB34IQM9_PRYPA</name>
<keyword evidence="4 7" id="KW-1133">Transmembrane helix</keyword>
<dbReference type="Gene3D" id="1.20.1260.100">
    <property type="entry name" value="TspO/MBR protein"/>
    <property type="match status" value="1"/>
</dbReference>
<evidence type="ECO:0000313" key="9">
    <source>
        <dbReference type="EMBL" id="KAL1503974.1"/>
    </source>
</evidence>
<evidence type="ECO:0000256" key="5">
    <source>
        <dbReference type="ARBA" id="ARBA00023136"/>
    </source>
</evidence>
<feature type="signal peptide" evidence="8">
    <location>
        <begin position="1"/>
        <end position="17"/>
    </location>
</feature>
<dbReference type="EMBL" id="JBGBPQ010000020">
    <property type="protein sequence ID" value="KAL1503974.1"/>
    <property type="molecule type" value="Genomic_DNA"/>
</dbReference>
<sequence>MLSVCLALAALAPPAARGPPLSPLSPRAASSLVSLSPFSPRAPPPSLSLRLPPPRPLLRLASPRTAPSPSLALSPPPARPLDTDALLRYGAALAVQFGLLSALFLALDAAVSPLPPPLLLLLFLALSLRSRLFSPLDNRRPDRKAALRGEPTAGFGDRRMPAWTPPGVTFPIMWILIVAPLRAYSSLLVYEAVGGHLFDPHLLALVLHLCIGDTWNTINNVERRLGAAVPGVACVWASVLFAASRYYEASPLAGVLLGVTAVWITVAGALVADTWRINDEVESEPLYPYKSASVQTRFWFE</sequence>
<dbReference type="GO" id="GO:0016020">
    <property type="term" value="C:membrane"/>
    <property type="evidence" value="ECO:0007669"/>
    <property type="project" value="UniProtKB-SubCell"/>
</dbReference>
<comment type="subcellular location">
    <subcellularLocation>
        <location evidence="1">Membrane</location>
        <topology evidence="1">Multi-pass membrane protein</topology>
    </subcellularLocation>
</comment>
<feature type="compositionally biased region" description="Pro residues" evidence="6">
    <location>
        <begin position="40"/>
        <end position="56"/>
    </location>
</feature>
<feature type="transmembrane region" description="Helical" evidence="7">
    <location>
        <begin position="114"/>
        <end position="132"/>
    </location>
</feature>
<accession>A0AB34IQM9</accession>
<keyword evidence="10" id="KW-1185">Reference proteome</keyword>
<protein>
    <submittedName>
        <fullName evidence="9">Uncharacterized protein</fullName>
    </submittedName>
</protein>
<dbReference type="InterPro" id="IPR038330">
    <property type="entry name" value="TspO/MBR-related_sf"/>
</dbReference>
<reference evidence="9 10" key="1">
    <citation type="journal article" date="2024" name="Science">
        <title>Giant polyketide synthase enzymes in the biosynthesis of giant marine polyether toxins.</title>
        <authorList>
            <person name="Fallon T.R."/>
            <person name="Shende V.V."/>
            <person name="Wierzbicki I.H."/>
            <person name="Pendleton A.L."/>
            <person name="Watervoot N.F."/>
            <person name="Auber R.P."/>
            <person name="Gonzalez D.J."/>
            <person name="Wisecaver J.H."/>
            <person name="Moore B.S."/>
        </authorList>
    </citation>
    <scope>NUCLEOTIDE SEQUENCE [LARGE SCALE GENOMIC DNA]</scope>
    <source>
        <strain evidence="9 10">12B1</strain>
    </source>
</reference>
<proteinExistence type="inferred from homology"/>
<keyword evidence="8" id="KW-0732">Signal</keyword>
<comment type="similarity">
    <text evidence="2">Belongs to the TspO/BZRP family.</text>
</comment>
<dbReference type="AlphaFoldDB" id="A0AB34IQM9"/>
<evidence type="ECO:0000256" key="4">
    <source>
        <dbReference type="ARBA" id="ARBA00022989"/>
    </source>
</evidence>